<dbReference type="Pfam" id="PF01535">
    <property type="entry name" value="PPR"/>
    <property type="match status" value="2"/>
</dbReference>
<dbReference type="PANTHER" id="PTHR47262:SF1">
    <property type="entry name" value="OS02G0132600 PROTEIN"/>
    <property type="match status" value="1"/>
</dbReference>
<dbReference type="STRING" id="56857.A0A200QKW5"/>
<feature type="compositionally biased region" description="Low complexity" evidence="3">
    <location>
        <begin position="44"/>
        <end position="62"/>
    </location>
</feature>
<evidence type="ECO:0000313" key="4">
    <source>
        <dbReference type="EMBL" id="OVA11163.1"/>
    </source>
</evidence>
<dbReference type="FunCoup" id="A0A200QKW5">
    <property type="interactions" value="1130"/>
</dbReference>
<feature type="region of interest" description="Disordered" evidence="3">
    <location>
        <begin position="44"/>
        <end position="84"/>
    </location>
</feature>
<keyword evidence="1" id="KW-0677">Repeat</keyword>
<comment type="caution">
    <text evidence="4">The sequence shown here is derived from an EMBL/GenBank/DDBJ whole genome shotgun (WGS) entry which is preliminary data.</text>
</comment>
<dbReference type="EMBL" id="MVGT01001732">
    <property type="protein sequence ID" value="OVA11163.1"/>
    <property type="molecule type" value="Genomic_DNA"/>
</dbReference>
<proteinExistence type="predicted"/>
<organism evidence="4 5">
    <name type="scientific">Macleaya cordata</name>
    <name type="common">Five-seeded plume-poppy</name>
    <name type="synonym">Bocconia cordata</name>
    <dbReference type="NCBI Taxonomy" id="56857"/>
    <lineage>
        <taxon>Eukaryota</taxon>
        <taxon>Viridiplantae</taxon>
        <taxon>Streptophyta</taxon>
        <taxon>Embryophyta</taxon>
        <taxon>Tracheophyta</taxon>
        <taxon>Spermatophyta</taxon>
        <taxon>Magnoliopsida</taxon>
        <taxon>Ranunculales</taxon>
        <taxon>Papaveraceae</taxon>
        <taxon>Papaveroideae</taxon>
        <taxon>Macleaya</taxon>
    </lineage>
</organism>
<reference evidence="4 5" key="1">
    <citation type="journal article" date="2017" name="Mol. Plant">
        <title>The Genome of Medicinal Plant Macleaya cordata Provides New Insights into Benzylisoquinoline Alkaloids Metabolism.</title>
        <authorList>
            <person name="Liu X."/>
            <person name="Liu Y."/>
            <person name="Huang P."/>
            <person name="Ma Y."/>
            <person name="Qing Z."/>
            <person name="Tang Q."/>
            <person name="Cao H."/>
            <person name="Cheng P."/>
            <person name="Zheng Y."/>
            <person name="Yuan Z."/>
            <person name="Zhou Y."/>
            <person name="Liu J."/>
            <person name="Tang Z."/>
            <person name="Zhuo Y."/>
            <person name="Zhang Y."/>
            <person name="Yu L."/>
            <person name="Huang J."/>
            <person name="Yang P."/>
            <person name="Peng Q."/>
            <person name="Zhang J."/>
            <person name="Jiang W."/>
            <person name="Zhang Z."/>
            <person name="Lin K."/>
            <person name="Ro D.K."/>
            <person name="Chen X."/>
            <person name="Xiong X."/>
            <person name="Shang Y."/>
            <person name="Huang S."/>
            <person name="Zeng J."/>
        </authorList>
    </citation>
    <scope>NUCLEOTIDE SEQUENCE [LARGE SCALE GENOMIC DNA]</scope>
    <source>
        <strain evidence="5">cv. BLH2017</strain>
        <tissue evidence="4">Root</tissue>
    </source>
</reference>
<keyword evidence="5" id="KW-1185">Reference proteome</keyword>
<sequence>MSGSKSKLISSLFRTVTSTSSKNSDSKAKTADITLKKLIPLFDSSHTSTSTSGTTGKSSNKSPKVSTKAKSRSKKPPPITARESYAVKWTPEDSESKLLQSLSSILEDPEEKNTFQSISSMLGGKEYGYAIETETFHVINSAAHILDGQTGFTISASHVARKPLLTMKWCLERKKVEFHIAMYYFHCQDQVLHIPWLSTRSPNCVSQHRKELTRSRKQKWIFKNSQVRHFDQLVVACEDKLGAEDTLKVFGKLGRETGVKEYNTLIRLCINKARTSQDEDVSLDHIHKAFEIFKSMRDKGLKLEEETYGPLLTYLVDMGMVEDLQFVSKIIKDNNPDTFSRLSYYEMKLWIKVDNKDKVQELCNSIGVDNDAGRFDLAESYLLALCESDRNEELMKLLDVIDVTKVSSVDYLSNIFKSLGRRKLENFAEKFILALKASEAGAKNLSDFIFSYATGMPDLAVEDAILEFKKLHKKFHVPPASTSYEKLVRHCCDVLEVHEALDIVDQMCQLGFSLSIEILHPILDAVEESCELDLVRPIYSVICHHNLKPSSETFRRMINLCVRMKDFEGAYNMLTDLTEMDMKPTTHMYNSIMAGYFREKNIRGGLMVLDQMKRVKVDPDSQTFSYLIGNCEHEEDIVKYCEELQSTGVQATKQVYMAMINAYVNCGQFQKAKQVVLEQGIPGKYITEVKSALVSALAYRGQISDALKIYEEIKQARSRLEPKAIISLIENLQSEGELNRLIDLLGELTDPDFWFDGCGRVVSYCVRYNHLSSAVDLLKQLKGKDELSTYAVIDQVFAQIPEAEPTALEIGLDLLRAIKEEVGLRPSRTSLDFLLAACVSAKDGPHAWLIWEEYQKAGLLYNVLSFLRMHQVLLAAGECKAANNMLKKIAKDDPHVRRIIKESQVTFGKSVSVKAKRR</sequence>
<evidence type="ECO:0000256" key="1">
    <source>
        <dbReference type="ARBA" id="ARBA00022737"/>
    </source>
</evidence>
<protein>
    <submittedName>
        <fullName evidence="4">Pentatricopeptide repeat</fullName>
    </submittedName>
</protein>
<dbReference type="OrthoDB" id="767661at2759"/>
<dbReference type="Pfam" id="PF13041">
    <property type="entry name" value="PPR_2"/>
    <property type="match status" value="1"/>
</dbReference>
<dbReference type="InterPro" id="IPR011990">
    <property type="entry name" value="TPR-like_helical_dom_sf"/>
</dbReference>
<evidence type="ECO:0000256" key="2">
    <source>
        <dbReference type="PROSITE-ProRule" id="PRU00708"/>
    </source>
</evidence>
<gene>
    <name evidence="4" type="ORF">BVC80_1741g168</name>
</gene>
<dbReference type="Gene3D" id="1.25.40.10">
    <property type="entry name" value="Tetratricopeptide repeat domain"/>
    <property type="match status" value="3"/>
</dbReference>
<dbReference type="NCBIfam" id="TIGR00756">
    <property type="entry name" value="PPR"/>
    <property type="match status" value="1"/>
</dbReference>
<dbReference type="InParanoid" id="A0A200QKW5"/>
<dbReference type="OMA" id="CNTIDDS"/>
<dbReference type="InterPro" id="IPR002885">
    <property type="entry name" value="PPR_rpt"/>
</dbReference>
<name>A0A200QKW5_MACCD</name>
<dbReference type="Proteomes" id="UP000195402">
    <property type="component" value="Unassembled WGS sequence"/>
</dbReference>
<evidence type="ECO:0000256" key="3">
    <source>
        <dbReference type="SAM" id="MobiDB-lite"/>
    </source>
</evidence>
<evidence type="ECO:0000313" key="5">
    <source>
        <dbReference type="Proteomes" id="UP000195402"/>
    </source>
</evidence>
<dbReference type="AlphaFoldDB" id="A0A200QKW5"/>
<feature type="repeat" description="PPR" evidence="2">
    <location>
        <begin position="585"/>
        <end position="619"/>
    </location>
</feature>
<dbReference type="PROSITE" id="PS51375">
    <property type="entry name" value="PPR"/>
    <property type="match status" value="2"/>
</dbReference>
<accession>A0A200QKW5</accession>
<feature type="repeat" description="PPR" evidence="2">
    <location>
        <begin position="550"/>
        <end position="584"/>
    </location>
</feature>
<dbReference type="PANTHER" id="PTHR47262">
    <property type="entry name" value="OS02G0132600 PROTEIN"/>
    <property type="match status" value="1"/>
</dbReference>